<keyword evidence="4" id="KW-1185">Reference proteome</keyword>
<reference evidence="3 4" key="1">
    <citation type="submission" date="2016-05" db="EMBL/GenBank/DDBJ databases">
        <title>A degradative enzymes factory behind the ericoid mycorrhizal symbiosis.</title>
        <authorList>
            <consortium name="DOE Joint Genome Institute"/>
            <person name="Martino E."/>
            <person name="Morin E."/>
            <person name="Grelet G."/>
            <person name="Kuo A."/>
            <person name="Kohler A."/>
            <person name="Daghino S."/>
            <person name="Barry K."/>
            <person name="Choi C."/>
            <person name="Cichocki N."/>
            <person name="Clum A."/>
            <person name="Copeland A."/>
            <person name="Hainaut M."/>
            <person name="Haridas S."/>
            <person name="Labutti K."/>
            <person name="Lindquist E."/>
            <person name="Lipzen A."/>
            <person name="Khouja H.-R."/>
            <person name="Murat C."/>
            <person name="Ohm R."/>
            <person name="Olson A."/>
            <person name="Spatafora J."/>
            <person name="Veneault-Fourrey C."/>
            <person name="Henrissat B."/>
            <person name="Grigoriev I."/>
            <person name="Martin F."/>
            <person name="Perotto S."/>
        </authorList>
    </citation>
    <scope>NUCLEOTIDE SEQUENCE [LARGE SCALE GENOMIC DNA]</scope>
    <source>
        <strain evidence="3 4">UAMH 7357</strain>
    </source>
</reference>
<protein>
    <recommendedName>
        <fullName evidence="5">Mid2 domain-containing protein</fullName>
    </recommendedName>
</protein>
<evidence type="ECO:0008006" key="5">
    <source>
        <dbReference type="Google" id="ProtNLM"/>
    </source>
</evidence>
<feature type="signal peptide" evidence="2">
    <location>
        <begin position="1"/>
        <end position="21"/>
    </location>
</feature>
<evidence type="ECO:0000313" key="4">
    <source>
        <dbReference type="Proteomes" id="UP000235672"/>
    </source>
</evidence>
<name>A0A2J6PTC0_9HELO</name>
<organism evidence="3 4">
    <name type="scientific">Hyaloscypha hepaticicola</name>
    <dbReference type="NCBI Taxonomy" id="2082293"/>
    <lineage>
        <taxon>Eukaryota</taxon>
        <taxon>Fungi</taxon>
        <taxon>Dikarya</taxon>
        <taxon>Ascomycota</taxon>
        <taxon>Pezizomycotina</taxon>
        <taxon>Leotiomycetes</taxon>
        <taxon>Helotiales</taxon>
        <taxon>Hyaloscyphaceae</taxon>
        <taxon>Hyaloscypha</taxon>
    </lineage>
</organism>
<keyword evidence="1" id="KW-0472">Membrane</keyword>
<keyword evidence="2" id="KW-0732">Signal</keyword>
<evidence type="ECO:0000256" key="1">
    <source>
        <dbReference type="SAM" id="Phobius"/>
    </source>
</evidence>
<evidence type="ECO:0000313" key="3">
    <source>
        <dbReference type="EMBL" id="PMD17273.1"/>
    </source>
</evidence>
<feature type="chain" id="PRO_5014425427" description="Mid2 domain-containing protein" evidence="2">
    <location>
        <begin position="22"/>
        <end position="148"/>
    </location>
</feature>
<sequence length="148" mass="15598">MKSCAILLVFLAATLFSIVLSGALPATVVRTPNIATAIASAVSSRSTDFVTTATPTASPIDLVTPTTDNLSSSTDAAFSRVTYISSSTSVSFSYTTVSDSNNDAARNGVDKNEYVAILVFMAVGVPLALLISLWFISKCLRHIRDQGR</sequence>
<dbReference type="EMBL" id="KZ613500">
    <property type="protein sequence ID" value="PMD17273.1"/>
    <property type="molecule type" value="Genomic_DNA"/>
</dbReference>
<keyword evidence="1" id="KW-0812">Transmembrane</keyword>
<dbReference type="Proteomes" id="UP000235672">
    <property type="component" value="Unassembled WGS sequence"/>
</dbReference>
<accession>A0A2J6PTC0</accession>
<evidence type="ECO:0000256" key="2">
    <source>
        <dbReference type="SAM" id="SignalP"/>
    </source>
</evidence>
<gene>
    <name evidence="3" type="ORF">NA56DRAFT_728863</name>
</gene>
<feature type="transmembrane region" description="Helical" evidence="1">
    <location>
        <begin position="114"/>
        <end position="136"/>
    </location>
</feature>
<keyword evidence="1" id="KW-1133">Transmembrane helix</keyword>
<dbReference type="AlphaFoldDB" id="A0A2J6PTC0"/>
<proteinExistence type="predicted"/>